<evidence type="ECO:0000313" key="11">
    <source>
        <dbReference type="Proteomes" id="UP000226431"/>
    </source>
</evidence>
<evidence type="ECO:0000256" key="7">
    <source>
        <dbReference type="ARBA" id="ARBA00023242"/>
    </source>
</evidence>
<dbReference type="InterPro" id="IPR001680">
    <property type="entry name" value="WD40_rpt"/>
</dbReference>
<dbReference type="SMART" id="SM00320">
    <property type="entry name" value="WD40"/>
    <property type="match status" value="3"/>
</dbReference>
<feature type="compositionally biased region" description="Acidic residues" evidence="9">
    <location>
        <begin position="852"/>
        <end position="861"/>
    </location>
</feature>
<dbReference type="STRING" id="2004952.A0A2C5YXC7"/>
<sequence>MTEHKSPRSKEEKAKKRKREASEGDTKPKRHRRRDRSSGHATELKKSPNGHVKSQEDAGTVSGGEAVWKISKPMGGRMLDIDPILSADEQHLILIYTTSIQVYNASDSLLVRRIPICTLDASSKASFTPATIVAARLSVENAKFIWIACSDGAVYHVDWTAGNEPSLSFITASRTAKAMVIVPFPGKGKGDMAVIAESKSDRKMDIVAYHGTTGSTFESESIHFQHVKNHDKDVKGLHLLESSQDGRILIGALLNTLFLGVASASKADKISQVHYSFYSFKAPDIVTTIDVRTHPKLEAGGSQKSHDSLVDVIAGGARGAIYVYRDAVSQLEAAAQDDIKVSKLHWHRKAVHTAKWSRDGNYIISGGSENAVVMWQNDTSKRSLLQYLSGAVENIVVSASGTSYVVHLDDNSAMIISTADLEPTAYIAGIQSAVVDIAPPKDLLVKRCWTVASQVRRPVPAAVNPKQPSKLHVCVGNGRQATMSGDFSAPLLQTFDLKTFTSVSKQALALTMPTHVNLTTEGHAIDEPLITHVVFSSDGKWLASVDEWRPPQGNADNGLDDQVIREWYDVHLRFWAVADNDEPMKLVARFNDPHATRQQESVVDVAANPSSAGFATLGTDGIIRLWRPRTNKQVQAVKGVAADGCAQSWGCSQMAVLGAPSGPTDVGKTAKAQGNIAFSEDGSILFAAYGAGDVGAVYVVDTASGEVVKILDELWAGRLHAISVLSSFVVVLSDELRVYDVVSDELQYGIVMPKLQGIHELLQLAVDRRSDRFAVALPTGKVSSVAVFDPEDPDPLMVRQIPHRIISLISAPSASGFVALDDVAQIWVLSEGSDPSAVASSHALQDLHLDEPEAEDEDEKMESDAALNSDSDGEVETGGEDVTMDDDDWTAQVVPRQYLADIFDAAPAFSAPSAEDMFYKVVDLLVPVASA</sequence>
<dbReference type="Gene3D" id="2.130.10.10">
    <property type="entry name" value="YVTN repeat-like/Quinoprotein amine dehydrogenase"/>
    <property type="match status" value="2"/>
</dbReference>
<feature type="repeat" description="WD" evidence="8">
    <location>
        <begin position="344"/>
        <end position="385"/>
    </location>
</feature>
<dbReference type="PROSITE" id="PS50294">
    <property type="entry name" value="WD_REPEATS_REGION"/>
    <property type="match status" value="1"/>
</dbReference>
<evidence type="ECO:0000256" key="6">
    <source>
        <dbReference type="ARBA" id="ARBA00023163"/>
    </source>
</evidence>
<name>A0A2C5YXC7_9HYPO</name>
<dbReference type="GO" id="GO:0045943">
    <property type="term" value="P:positive regulation of transcription by RNA polymerase I"/>
    <property type="evidence" value="ECO:0007669"/>
    <property type="project" value="InterPro"/>
</dbReference>
<keyword evidence="11" id="KW-1185">Reference proteome</keyword>
<dbReference type="OrthoDB" id="4096at2759"/>
<keyword evidence="4 8" id="KW-0853">WD repeat</keyword>
<feature type="region of interest" description="Disordered" evidence="9">
    <location>
        <begin position="1"/>
        <end position="64"/>
    </location>
</feature>
<evidence type="ECO:0000256" key="1">
    <source>
        <dbReference type="ARBA" id="ARBA00004604"/>
    </source>
</evidence>
<keyword evidence="7" id="KW-0539">Nucleus</keyword>
<accession>A0A2C5YXC7</accession>
<reference evidence="10 11" key="1">
    <citation type="submission" date="2017-06" db="EMBL/GenBank/DDBJ databases">
        <title>Ant-infecting Ophiocordyceps genomes reveal a high diversity of potential behavioral manipulation genes and a possible major role for enterotoxins.</title>
        <authorList>
            <person name="De Bekker C."/>
            <person name="Evans H.C."/>
            <person name="Brachmann A."/>
            <person name="Hughes D.P."/>
        </authorList>
    </citation>
    <scope>NUCLEOTIDE SEQUENCE [LARGE SCALE GENOMIC DNA]</scope>
    <source>
        <strain evidence="10 11">Map16</strain>
    </source>
</reference>
<evidence type="ECO:0000256" key="8">
    <source>
        <dbReference type="PROSITE-ProRule" id="PRU00221"/>
    </source>
</evidence>
<dbReference type="InterPro" id="IPR015943">
    <property type="entry name" value="WD40/YVTN_repeat-like_dom_sf"/>
</dbReference>
<evidence type="ECO:0000256" key="3">
    <source>
        <dbReference type="ARBA" id="ARBA00022552"/>
    </source>
</evidence>
<dbReference type="PANTHER" id="PTHR44215">
    <property type="entry name" value="WD REPEAT-CONTAINING PROTEIN 75"/>
    <property type="match status" value="1"/>
</dbReference>
<feature type="compositionally biased region" description="Acidic residues" evidence="9">
    <location>
        <begin position="871"/>
        <end position="888"/>
    </location>
</feature>
<dbReference type="EMBL" id="NJES01000442">
    <property type="protein sequence ID" value="PHH72170.1"/>
    <property type="molecule type" value="Genomic_DNA"/>
</dbReference>
<evidence type="ECO:0000313" key="10">
    <source>
        <dbReference type="EMBL" id="PHH72170.1"/>
    </source>
</evidence>
<organism evidence="10 11">
    <name type="scientific">Ophiocordyceps camponoti-rufipedis</name>
    <dbReference type="NCBI Taxonomy" id="2004952"/>
    <lineage>
        <taxon>Eukaryota</taxon>
        <taxon>Fungi</taxon>
        <taxon>Dikarya</taxon>
        <taxon>Ascomycota</taxon>
        <taxon>Pezizomycotina</taxon>
        <taxon>Sordariomycetes</taxon>
        <taxon>Hypocreomycetidae</taxon>
        <taxon>Hypocreales</taxon>
        <taxon>Ophiocordycipitaceae</taxon>
        <taxon>Ophiocordyceps</taxon>
    </lineage>
</organism>
<evidence type="ECO:0000256" key="2">
    <source>
        <dbReference type="ARBA" id="ARBA00022517"/>
    </source>
</evidence>
<comment type="subcellular location">
    <subcellularLocation>
        <location evidence="1">Nucleus</location>
        <location evidence="1">Nucleolus</location>
    </subcellularLocation>
</comment>
<dbReference type="PANTHER" id="PTHR44215:SF1">
    <property type="entry name" value="WD REPEAT-CONTAINING PROTEIN 75"/>
    <property type="match status" value="1"/>
</dbReference>
<protein>
    <submittedName>
        <fullName evidence="10">Uncharacterized protein</fullName>
    </submittedName>
</protein>
<dbReference type="GO" id="GO:0032040">
    <property type="term" value="C:small-subunit processome"/>
    <property type="evidence" value="ECO:0007669"/>
    <property type="project" value="InterPro"/>
</dbReference>
<keyword evidence="2" id="KW-0690">Ribosome biogenesis</keyword>
<evidence type="ECO:0000256" key="9">
    <source>
        <dbReference type="SAM" id="MobiDB-lite"/>
    </source>
</evidence>
<feature type="compositionally biased region" description="Basic and acidic residues" evidence="9">
    <location>
        <begin position="1"/>
        <end position="27"/>
    </location>
</feature>
<keyword evidence="3" id="KW-0698">rRNA processing</keyword>
<dbReference type="GO" id="GO:0006364">
    <property type="term" value="P:rRNA processing"/>
    <property type="evidence" value="ECO:0007669"/>
    <property type="project" value="UniProtKB-KW"/>
</dbReference>
<keyword evidence="5" id="KW-0677">Repeat</keyword>
<dbReference type="Proteomes" id="UP000226431">
    <property type="component" value="Unassembled WGS sequence"/>
</dbReference>
<comment type="caution">
    <text evidence="10">The sequence shown here is derived from an EMBL/GenBank/DDBJ whole genome shotgun (WGS) entry which is preliminary data.</text>
</comment>
<evidence type="ECO:0000256" key="4">
    <source>
        <dbReference type="ARBA" id="ARBA00022574"/>
    </source>
</evidence>
<dbReference type="GO" id="GO:0003723">
    <property type="term" value="F:RNA binding"/>
    <property type="evidence" value="ECO:0007669"/>
    <property type="project" value="InterPro"/>
</dbReference>
<dbReference type="InterPro" id="IPR053826">
    <property type="entry name" value="WDR75"/>
</dbReference>
<dbReference type="InterPro" id="IPR011047">
    <property type="entry name" value="Quinoprotein_ADH-like_sf"/>
</dbReference>
<proteinExistence type="predicted"/>
<dbReference type="SUPFAM" id="SSF82171">
    <property type="entry name" value="DPP6 N-terminal domain-like"/>
    <property type="match status" value="1"/>
</dbReference>
<feature type="region of interest" description="Disordered" evidence="9">
    <location>
        <begin position="852"/>
        <end position="888"/>
    </location>
</feature>
<dbReference type="PROSITE" id="PS50082">
    <property type="entry name" value="WD_REPEATS_2"/>
    <property type="match status" value="2"/>
</dbReference>
<dbReference type="AlphaFoldDB" id="A0A2C5YXC7"/>
<keyword evidence="6" id="KW-0804">Transcription</keyword>
<gene>
    <name evidence="10" type="ORF">CDD80_4728</name>
</gene>
<dbReference type="GO" id="GO:2000234">
    <property type="term" value="P:positive regulation of rRNA processing"/>
    <property type="evidence" value="ECO:0007669"/>
    <property type="project" value="TreeGrafter"/>
</dbReference>
<dbReference type="Pfam" id="PF00400">
    <property type="entry name" value="WD40"/>
    <property type="match status" value="2"/>
</dbReference>
<dbReference type="SUPFAM" id="SSF50998">
    <property type="entry name" value="Quinoprotein alcohol dehydrogenase-like"/>
    <property type="match status" value="1"/>
</dbReference>
<feature type="compositionally biased region" description="Basic and acidic residues" evidence="9">
    <location>
        <begin position="36"/>
        <end position="46"/>
    </location>
</feature>
<feature type="repeat" description="WD" evidence="8">
    <location>
        <begin position="595"/>
        <end position="636"/>
    </location>
</feature>
<evidence type="ECO:0000256" key="5">
    <source>
        <dbReference type="ARBA" id="ARBA00022737"/>
    </source>
</evidence>